<feature type="compositionally biased region" description="Basic and acidic residues" evidence="1">
    <location>
        <begin position="47"/>
        <end position="93"/>
    </location>
</feature>
<dbReference type="EMBL" id="UHDS01000001">
    <property type="protein sequence ID" value="SUM55447.1"/>
    <property type="molecule type" value="Genomic_DNA"/>
</dbReference>
<sequence>MKEPNNNNHNGKFVEVWNTIINWIKGNKVKTAIIIFVLILGFSSVPGEKDKSESKDTKKETKIKKESETKREVTKQGEENSGKDQQSHNKNNEETNSDIQENIKPKNNTVYGKLTDTKAKEVAGMYYNQEDDLNYIVGDNKEILQIEKSFEDLPLDENIDQSLIKKHTLDYMEDDASIKDTISDSEFEYYSPSTDKTYNVVYEKNDKSKIINIIISSF</sequence>
<organism evidence="2 3">
    <name type="scientific">Staphylococcus nepalensis</name>
    <dbReference type="NCBI Taxonomy" id="214473"/>
    <lineage>
        <taxon>Bacteria</taxon>
        <taxon>Bacillati</taxon>
        <taxon>Bacillota</taxon>
        <taxon>Bacilli</taxon>
        <taxon>Bacillales</taxon>
        <taxon>Staphylococcaceae</taxon>
        <taxon>Staphylococcus</taxon>
    </lineage>
</organism>
<evidence type="ECO:0000313" key="2">
    <source>
        <dbReference type="EMBL" id="SUM55447.1"/>
    </source>
</evidence>
<dbReference type="AlphaFoldDB" id="A0A380GPD0"/>
<evidence type="ECO:0000256" key="1">
    <source>
        <dbReference type="SAM" id="MobiDB-lite"/>
    </source>
</evidence>
<feature type="region of interest" description="Disordered" evidence="1">
    <location>
        <begin position="47"/>
        <end position="110"/>
    </location>
</feature>
<gene>
    <name evidence="2" type="ORF">NCTC13834_01811</name>
</gene>
<name>A0A380GPD0_9STAP</name>
<proteinExistence type="predicted"/>
<dbReference type="Proteomes" id="UP000254412">
    <property type="component" value="Unassembled WGS sequence"/>
</dbReference>
<feature type="compositionally biased region" description="Polar residues" evidence="1">
    <location>
        <begin position="97"/>
        <end position="110"/>
    </location>
</feature>
<keyword evidence="2" id="KW-0449">Lipoprotein</keyword>
<evidence type="ECO:0000313" key="3">
    <source>
        <dbReference type="Proteomes" id="UP000254412"/>
    </source>
</evidence>
<dbReference type="RefSeq" id="WP_115359570.1">
    <property type="nucleotide sequence ID" value="NZ_BMCF01000004.1"/>
</dbReference>
<reference evidence="2 3" key="1">
    <citation type="submission" date="2018-06" db="EMBL/GenBank/DDBJ databases">
        <authorList>
            <consortium name="Pathogen Informatics"/>
            <person name="Doyle S."/>
        </authorList>
    </citation>
    <scope>NUCLEOTIDE SEQUENCE [LARGE SCALE GENOMIC DNA]</scope>
    <source>
        <strain evidence="2 3">NCTC13834</strain>
    </source>
</reference>
<accession>A0A380GPD0</accession>
<protein>
    <submittedName>
        <fullName evidence="2">Lipoprotein</fullName>
    </submittedName>
</protein>